<dbReference type="SMART" id="SM00641">
    <property type="entry name" value="Glyco_25"/>
    <property type="match status" value="1"/>
</dbReference>
<dbReference type="InterPro" id="IPR017853">
    <property type="entry name" value="GH"/>
</dbReference>
<dbReference type="Gene3D" id="2.30.30.40">
    <property type="entry name" value="SH3 Domains"/>
    <property type="match status" value="1"/>
</dbReference>
<proteinExistence type="inferred from homology"/>
<accession>A0A9W3Z0C6</accession>
<evidence type="ECO:0000256" key="1">
    <source>
        <dbReference type="ARBA" id="ARBA00010646"/>
    </source>
</evidence>
<dbReference type="AlphaFoldDB" id="A0A9W3Z0C6"/>
<evidence type="ECO:0000259" key="4">
    <source>
        <dbReference type="SMART" id="SM00287"/>
    </source>
</evidence>
<dbReference type="SUPFAM" id="SSF51445">
    <property type="entry name" value="(Trans)glycosidases"/>
    <property type="match status" value="1"/>
</dbReference>
<keyword evidence="2 5" id="KW-0378">Hydrolase</keyword>
<dbReference type="Proteomes" id="UP000283758">
    <property type="component" value="Chromosome"/>
</dbReference>
<name>A0A9W3Z0C6_LACJH</name>
<dbReference type="PROSITE" id="PS51904">
    <property type="entry name" value="GLYCOSYL_HYDROL_F25_2"/>
    <property type="match status" value="1"/>
</dbReference>
<dbReference type="GO" id="GO:0009253">
    <property type="term" value="P:peptidoglycan catabolic process"/>
    <property type="evidence" value="ECO:0007669"/>
    <property type="project" value="InterPro"/>
</dbReference>
<dbReference type="SMART" id="SM00287">
    <property type="entry name" value="SH3b"/>
    <property type="match status" value="1"/>
</dbReference>
<dbReference type="InterPro" id="IPR002053">
    <property type="entry name" value="Glyco_hydro_25"/>
</dbReference>
<dbReference type="GO" id="GO:0016052">
    <property type="term" value="P:carbohydrate catabolic process"/>
    <property type="evidence" value="ECO:0007669"/>
    <property type="project" value="TreeGrafter"/>
</dbReference>
<dbReference type="Gene3D" id="3.20.20.80">
    <property type="entry name" value="Glycosidases"/>
    <property type="match status" value="1"/>
</dbReference>
<dbReference type="PANTHER" id="PTHR34135">
    <property type="entry name" value="LYSOZYME"/>
    <property type="match status" value="1"/>
</dbReference>
<dbReference type="GO" id="GO:0016998">
    <property type="term" value="P:cell wall macromolecule catabolic process"/>
    <property type="evidence" value="ECO:0007669"/>
    <property type="project" value="InterPro"/>
</dbReference>
<dbReference type="InterPro" id="IPR018077">
    <property type="entry name" value="Glyco_hydro_fam25_subgr"/>
</dbReference>
<evidence type="ECO:0000313" key="6">
    <source>
        <dbReference type="Proteomes" id="UP000283758"/>
    </source>
</evidence>
<evidence type="ECO:0000256" key="3">
    <source>
        <dbReference type="ARBA" id="ARBA00023295"/>
    </source>
</evidence>
<protein>
    <submittedName>
        <fullName evidence="5">Glycoside hydrolase family 25</fullName>
    </submittedName>
</protein>
<dbReference type="RefSeq" id="WP_127835619.1">
    <property type="nucleotide sequence ID" value="NZ_CP032680.1"/>
</dbReference>
<evidence type="ECO:0000256" key="2">
    <source>
        <dbReference type="ARBA" id="ARBA00022801"/>
    </source>
</evidence>
<organism evidence="5 6">
    <name type="scientific">Lactobacillus johnsonii</name>
    <dbReference type="NCBI Taxonomy" id="33959"/>
    <lineage>
        <taxon>Bacteria</taxon>
        <taxon>Bacillati</taxon>
        <taxon>Bacillota</taxon>
        <taxon>Bacilli</taxon>
        <taxon>Lactobacillales</taxon>
        <taxon>Lactobacillaceae</taxon>
        <taxon>Lactobacillus</taxon>
    </lineage>
</organism>
<dbReference type="EMBL" id="CP032680">
    <property type="protein sequence ID" value="AZZ67209.1"/>
    <property type="molecule type" value="Genomic_DNA"/>
</dbReference>
<sequence length="302" mass="33705">MLKMVDVYSGSPRSFATQSGTDITMVKATQGTYYVNPYCDTDYQAAKKAGKMLGVYHYAGGGDPAVEANFFYKNTKNYVGEAVPALDWEDYQNPKYGKDSNWCRKFVDKYHELTGVWPLIYTGQAALPEVGNCAKDCGLWLAWYATMNWNSWTLPNVSFNVSPWPTYTIWQFTGGDMDRNVVNTTKEGWLKLAKPNVDGRPSSQPAIAETKPQPKVKTWTDVQGMTWHSEDGTFITGGAINLRWGATTQSTIIAQLPAGSVVKYNAWARDNVGRVWLQQPRPNGKNAYLVGRAGNEAWGTFK</sequence>
<gene>
    <name evidence="5" type="ORF">D7321_03435</name>
</gene>
<comment type="similarity">
    <text evidence="1">Belongs to the glycosyl hydrolase 25 family.</text>
</comment>
<keyword evidence="3" id="KW-0326">Glycosidase</keyword>
<reference evidence="5 6" key="1">
    <citation type="submission" date="2018-10" db="EMBL/GenBank/DDBJ databases">
        <title>Complete genome sequencing of Lactobacillus johnsonii ZLJ010.</title>
        <authorList>
            <person name="Zhang W."/>
            <person name="Ji H."/>
            <person name="Wang J."/>
            <person name="Zhang D."/>
            <person name="Liu H."/>
            <person name="Wang S."/>
            <person name="Wang Y."/>
        </authorList>
    </citation>
    <scope>NUCLEOTIDE SEQUENCE [LARGE SCALE GENOMIC DNA]</scope>
    <source>
        <strain evidence="5 6">ZLJ010</strain>
    </source>
</reference>
<dbReference type="InterPro" id="IPR003646">
    <property type="entry name" value="SH3-like_bac-type"/>
</dbReference>
<evidence type="ECO:0000313" key="5">
    <source>
        <dbReference type="EMBL" id="AZZ67209.1"/>
    </source>
</evidence>
<dbReference type="Pfam" id="PF01183">
    <property type="entry name" value="Glyco_hydro_25"/>
    <property type="match status" value="1"/>
</dbReference>
<dbReference type="GO" id="GO:0003796">
    <property type="term" value="F:lysozyme activity"/>
    <property type="evidence" value="ECO:0007669"/>
    <property type="project" value="InterPro"/>
</dbReference>
<dbReference type="PANTHER" id="PTHR34135:SF2">
    <property type="entry name" value="LYSOZYME"/>
    <property type="match status" value="1"/>
</dbReference>
<feature type="domain" description="SH3b" evidence="4">
    <location>
        <begin position="230"/>
        <end position="297"/>
    </location>
</feature>